<dbReference type="InterPro" id="IPR010870">
    <property type="entry name" value="Porin_O/P"/>
</dbReference>
<name>A0A0H4VHL8_9SPHN</name>
<dbReference type="PATRIC" id="fig|1648404.4.peg.2205"/>
<dbReference type="STRING" id="1648404.CP97_10595"/>
<reference evidence="4" key="2">
    <citation type="submission" date="2015-04" db="EMBL/GenBank/DDBJ databases">
        <title>The complete genome sequence of Erythrobacter sp. s21-N3.</title>
        <authorList>
            <person name="Zhuang L."/>
            <person name="Liu Y."/>
            <person name="Shao Z."/>
        </authorList>
    </citation>
    <scope>NUCLEOTIDE SEQUENCE [LARGE SCALE GENOMIC DNA]</scope>
    <source>
        <strain evidence="4">s21-N3</strain>
    </source>
</reference>
<reference evidence="3 4" key="1">
    <citation type="journal article" date="2015" name="Int. J. Syst. Evol. Microbiol.">
        <title>Erythrobacter atlanticus sp. nov., a bacterium from ocean sediment able to degrade polycyclic aromatic hydrocarbons.</title>
        <authorList>
            <person name="Zhuang L."/>
            <person name="Liu Y."/>
            <person name="Wang L."/>
            <person name="Wang W."/>
            <person name="Shao Z."/>
        </authorList>
    </citation>
    <scope>NUCLEOTIDE SEQUENCE [LARGE SCALE GENOMIC DNA]</scope>
    <source>
        <strain evidence="4">s21-N3</strain>
    </source>
</reference>
<dbReference type="InterPro" id="IPR023614">
    <property type="entry name" value="Porin_dom_sf"/>
</dbReference>
<organism evidence="3 4">
    <name type="scientific">Aurantiacibacter atlanticus</name>
    <dbReference type="NCBI Taxonomy" id="1648404"/>
    <lineage>
        <taxon>Bacteria</taxon>
        <taxon>Pseudomonadati</taxon>
        <taxon>Pseudomonadota</taxon>
        <taxon>Alphaproteobacteria</taxon>
        <taxon>Sphingomonadales</taxon>
        <taxon>Erythrobacteraceae</taxon>
        <taxon>Aurantiacibacter</taxon>
    </lineage>
</organism>
<evidence type="ECO:0000256" key="2">
    <source>
        <dbReference type="SAM" id="SignalP"/>
    </source>
</evidence>
<sequence>MRAFAPIPLALMALSTPVMAQDQDSEVEALRAQVAHLTSQLAELSSRLDELEDENEEAAAQPVQAAPVNAAAAPSHTPPVQVSMAATPGVETSSGITFKPFGRLMVDAGTTSLPNTLGLDEGFGQEIRRARLGVAGDIPGDFGYKMEVDFAGNELTITDAILSYETGGTELSIGQQNAFQSLEELTSSRFTSFIERAAFTDAFGFDRRLGLSAQYGTGDVLVQAGVFTSNIDTLPDDSWSIDGRAVFFPELGDAQLHIGGSLHYRELESDSSVRYRQRPLVHFTSERLINTGNIGATSEFGAGLEFAAIRGPLHFAAEAYRQDVSRGSGLDDVVFHGGYVEAGFFLTPRDSRGYKGGRFNRTRPANPVGEGGIGSVQVNLRYDYLDLNDGDVATGGIAGGQQNGFLASLIWTTTDYTRFQLNYGKLEYDDAVLTLPGGSREYSADALGVRAEFDF</sequence>
<feature type="chain" id="PRO_5005211808" description="Phosphate-selective porin O and P" evidence="2">
    <location>
        <begin position="21"/>
        <end position="455"/>
    </location>
</feature>
<dbReference type="Gene3D" id="2.40.160.10">
    <property type="entry name" value="Porin"/>
    <property type="match status" value="1"/>
</dbReference>
<dbReference type="SUPFAM" id="SSF56935">
    <property type="entry name" value="Porins"/>
    <property type="match status" value="1"/>
</dbReference>
<evidence type="ECO:0000256" key="1">
    <source>
        <dbReference type="SAM" id="MobiDB-lite"/>
    </source>
</evidence>
<evidence type="ECO:0008006" key="5">
    <source>
        <dbReference type="Google" id="ProtNLM"/>
    </source>
</evidence>
<dbReference type="KEGG" id="ery:CP97_10595"/>
<dbReference type="RefSeq" id="WP_048885909.1">
    <property type="nucleotide sequence ID" value="NZ_CP011310.1"/>
</dbReference>
<feature type="region of interest" description="Disordered" evidence="1">
    <location>
        <begin position="47"/>
        <end position="67"/>
    </location>
</feature>
<dbReference type="AlphaFoldDB" id="A0A0H4VHL8"/>
<proteinExistence type="predicted"/>
<feature type="signal peptide" evidence="2">
    <location>
        <begin position="1"/>
        <end position="20"/>
    </location>
</feature>
<keyword evidence="2" id="KW-0732">Signal</keyword>
<dbReference type="Proteomes" id="UP000059113">
    <property type="component" value="Chromosome"/>
</dbReference>
<evidence type="ECO:0000313" key="3">
    <source>
        <dbReference type="EMBL" id="AKQ42376.1"/>
    </source>
</evidence>
<keyword evidence="4" id="KW-1185">Reference proteome</keyword>
<feature type="compositionally biased region" description="Low complexity" evidence="1">
    <location>
        <begin position="58"/>
        <end position="67"/>
    </location>
</feature>
<dbReference type="EMBL" id="CP011310">
    <property type="protein sequence ID" value="AKQ42376.1"/>
    <property type="molecule type" value="Genomic_DNA"/>
</dbReference>
<dbReference type="Pfam" id="PF07396">
    <property type="entry name" value="Porin_O_P"/>
    <property type="match status" value="1"/>
</dbReference>
<evidence type="ECO:0000313" key="4">
    <source>
        <dbReference type="Proteomes" id="UP000059113"/>
    </source>
</evidence>
<accession>A0A0H4VHL8</accession>
<gene>
    <name evidence="3" type="ORF">CP97_10595</name>
</gene>
<protein>
    <recommendedName>
        <fullName evidence="5">Phosphate-selective porin O and P</fullName>
    </recommendedName>
</protein>
<dbReference type="OrthoDB" id="9807854at2"/>